<evidence type="ECO:0000313" key="3">
    <source>
        <dbReference type="Proteomes" id="UP000199651"/>
    </source>
</evidence>
<dbReference type="EMBL" id="FNJB01000001">
    <property type="protein sequence ID" value="SDN86835.1"/>
    <property type="molecule type" value="Genomic_DNA"/>
</dbReference>
<dbReference type="Proteomes" id="UP000199651">
    <property type="component" value="Unassembled WGS sequence"/>
</dbReference>
<dbReference type="AlphaFoldDB" id="A0A1H0EWV6"/>
<feature type="transmembrane region" description="Helical" evidence="1">
    <location>
        <begin position="39"/>
        <end position="58"/>
    </location>
</feature>
<accession>A0A1H0EWV6</accession>
<keyword evidence="1" id="KW-1133">Transmembrane helix</keyword>
<reference evidence="3" key="1">
    <citation type="submission" date="2016-10" db="EMBL/GenBank/DDBJ databases">
        <authorList>
            <person name="Varghese N."/>
            <person name="Submissions S."/>
        </authorList>
    </citation>
    <scope>NUCLEOTIDE SEQUENCE [LARGE SCALE GENOMIC DNA]</scope>
    <source>
        <strain evidence="3">IBRC-M 10655</strain>
    </source>
</reference>
<dbReference type="STRING" id="504798.SAMN05421871_103736"/>
<keyword evidence="1" id="KW-0812">Transmembrane</keyword>
<name>A0A1H0EWV6_9PSEU</name>
<keyword evidence="3" id="KW-1185">Reference proteome</keyword>
<feature type="transmembrane region" description="Helical" evidence="1">
    <location>
        <begin position="78"/>
        <end position="95"/>
    </location>
</feature>
<evidence type="ECO:0000313" key="2">
    <source>
        <dbReference type="EMBL" id="SDN86835.1"/>
    </source>
</evidence>
<proteinExistence type="predicted"/>
<evidence type="ECO:0000256" key="1">
    <source>
        <dbReference type="SAM" id="Phobius"/>
    </source>
</evidence>
<sequence>MEDDARAKSARVLMAIAGGVLAALLAVAALSPAEKVDTWGPIVAVTVGSLAAAGLLFLGSRVSGAADIGGAHRQLVRFVPFACAGVVLAVGALAWPTTAAARVTEPTEFHIHFDGDQRSLRQAGVPIDCAGDELTAVAVDGTLLEPVVTGEKDGCRLRLQLIPAGIAMIKPVVKAP</sequence>
<organism evidence="2 3">
    <name type="scientific">Actinokineospora alba</name>
    <dbReference type="NCBI Taxonomy" id="504798"/>
    <lineage>
        <taxon>Bacteria</taxon>
        <taxon>Bacillati</taxon>
        <taxon>Actinomycetota</taxon>
        <taxon>Actinomycetes</taxon>
        <taxon>Pseudonocardiales</taxon>
        <taxon>Pseudonocardiaceae</taxon>
        <taxon>Actinokineospora</taxon>
    </lineage>
</organism>
<dbReference type="RefSeq" id="WP_133794719.1">
    <property type="nucleotide sequence ID" value="NZ_FNDV01000003.1"/>
</dbReference>
<gene>
    <name evidence="2" type="ORF">SAMN05192558_101133</name>
</gene>
<keyword evidence="1" id="KW-0472">Membrane</keyword>
<feature type="transmembrane region" description="Helical" evidence="1">
    <location>
        <begin position="12"/>
        <end position="33"/>
    </location>
</feature>
<protein>
    <submittedName>
        <fullName evidence="2">Uncharacterized protein</fullName>
    </submittedName>
</protein>